<dbReference type="Proteomes" id="UP000475214">
    <property type="component" value="Unassembled WGS sequence"/>
</dbReference>
<sequence length="276" mass="28653">MTALSQPTLIRPGAGAGLQVRLAANETAKGLLLAWRRRSMVVVGLVMNAALYLGINFFIGGGHIVEELMLLTLPALMAVVVASIAAVDGSGGIAEEINGGTLEQVQLSPASAQAQVLGRVAALAVPGLVVAAVLGTVFIIGFGLDYQPHPSMAVPVVLTLVDALGYALLIIALTVRIASIGAITHVFNMAIMFFGGMIVPIAMFPDVLENVVRVIPTALGVQVLNTTLAGEPLSTAWSDGTLPWLLVHTVVLTTLGLVLYGVNVRRAQREGGLSPR</sequence>
<feature type="transmembrane region" description="Helical" evidence="5">
    <location>
        <begin position="242"/>
        <end position="262"/>
    </location>
</feature>
<feature type="domain" description="ABC-2 type transporter transmembrane" evidence="6">
    <location>
        <begin position="28"/>
        <end position="224"/>
    </location>
</feature>
<accession>A0A6L9SBZ2</accession>
<evidence type="ECO:0000256" key="3">
    <source>
        <dbReference type="ARBA" id="ARBA00022989"/>
    </source>
</evidence>
<dbReference type="AlphaFoldDB" id="A0A6L9SBZ2"/>
<evidence type="ECO:0000256" key="1">
    <source>
        <dbReference type="ARBA" id="ARBA00004141"/>
    </source>
</evidence>
<feature type="transmembrane region" description="Helical" evidence="5">
    <location>
        <begin position="68"/>
        <end position="87"/>
    </location>
</feature>
<dbReference type="PANTHER" id="PTHR43229:SF6">
    <property type="entry name" value="ABC-TYPE MULTIDRUG TRANSPORT SYSTEM, PERMEASE COMPONENT"/>
    <property type="match status" value="1"/>
</dbReference>
<organism evidence="7 8">
    <name type="scientific">Phytoactinopolyspora halotolerans</name>
    <dbReference type="NCBI Taxonomy" id="1981512"/>
    <lineage>
        <taxon>Bacteria</taxon>
        <taxon>Bacillati</taxon>
        <taxon>Actinomycetota</taxon>
        <taxon>Actinomycetes</taxon>
        <taxon>Jiangellales</taxon>
        <taxon>Jiangellaceae</taxon>
        <taxon>Phytoactinopolyspora</taxon>
    </lineage>
</organism>
<gene>
    <name evidence="7" type="ORF">G1H10_20785</name>
</gene>
<feature type="transmembrane region" description="Helical" evidence="5">
    <location>
        <begin position="152"/>
        <end position="174"/>
    </location>
</feature>
<evidence type="ECO:0000256" key="5">
    <source>
        <dbReference type="SAM" id="Phobius"/>
    </source>
</evidence>
<evidence type="ECO:0000313" key="7">
    <source>
        <dbReference type="EMBL" id="NEE02607.1"/>
    </source>
</evidence>
<dbReference type="InterPro" id="IPR013525">
    <property type="entry name" value="ABC2_TM"/>
</dbReference>
<dbReference type="Pfam" id="PF01061">
    <property type="entry name" value="ABC2_membrane"/>
    <property type="match status" value="1"/>
</dbReference>
<feature type="transmembrane region" description="Helical" evidence="5">
    <location>
        <begin position="186"/>
        <end position="204"/>
    </location>
</feature>
<feature type="transmembrane region" description="Helical" evidence="5">
    <location>
        <begin position="116"/>
        <end position="140"/>
    </location>
</feature>
<dbReference type="GO" id="GO:0140359">
    <property type="term" value="F:ABC-type transporter activity"/>
    <property type="evidence" value="ECO:0007669"/>
    <property type="project" value="InterPro"/>
</dbReference>
<comment type="caution">
    <text evidence="7">The sequence shown here is derived from an EMBL/GenBank/DDBJ whole genome shotgun (WGS) entry which is preliminary data.</text>
</comment>
<evidence type="ECO:0000259" key="6">
    <source>
        <dbReference type="Pfam" id="PF01061"/>
    </source>
</evidence>
<evidence type="ECO:0000256" key="2">
    <source>
        <dbReference type="ARBA" id="ARBA00022692"/>
    </source>
</evidence>
<comment type="subcellular location">
    <subcellularLocation>
        <location evidence="1">Membrane</location>
        <topology evidence="1">Multi-pass membrane protein</topology>
    </subcellularLocation>
</comment>
<name>A0A6L9SBZ2_9ACTN</name>
<keyword evidence="3 5" id="KW-1133">Transmembrane helix</keyword>
<protein>
    <submittedName>
        <fullName evidence="7">ABC transporter permease</fullName>
    </submittedName>
</protein>
<feature type="transmembrane region" description="Helical" evidence="5">
    <location>
        <begin position="41"/>
        <end position="62"/>
    </location>
</feature>
<evidence type="ECO:0000313" key="8">
    <source>
        <dbReference type="Proteomes" id="UP000475214"/>
    </source>
</evidence>
<keyword evidence="8" id="KW-1185">Reference proteome</keyword>
<proteinExistence type="predicted"/>
<dbReference type="EMBL" id="JAAGOA010000015">
    <property type="protein sequence ID" value="NEE02607.1"/>
    <property type="molecule type" value="Genomic_DNA"/>
</dbReference>
<dbReference type="RefSeq" id="WP_163741290.1">
    <property type="nucleotide sequence ID" value="NZ_JAAGOA010000015.1"/>
</dbReference>
<dbReference type="PANTHER" id="PTHR43229">
    <property type="entry name" value="NODULATION PROTEIN J"/>
    <property type="match status" value="1"/>
</dbReference>
<keyword evidence="4 5" id="KW-0472">Membrane</keyword>
<reference evidence="7 8" key="1">
    <citation type="submission" date="2020-02" db="EMBL/GenBank/DDBJ databases">
        <authorList>
            <person name="Li X.-J."/>
            <person name="Han X.-M."/>
        </authorList>
    </citation>
    <scope>NUCLEOTIDE SEQUENCE [LARGE SCALE GENOMIC DNA]</scope>
    <source>
        <strain evidence="7 8">CCTCC AB 2017055</strain>
    </source>
</reference>
<dbReference type="InterPro" id="IPR051784">
    <property type="entry name" value="Nod_factor_ABC_transporter"/>
</dbReference>
<keyword evidence="2 5" id="KW-0812">Transmembrane</keyword>
<evidence type="ECO:0000256" key="4">
    <source>
        <dbReference type="ARBA" id="ARBA00023136"/>
    </source>
</evidence>
<dbReference type="GO" id="GO:0016020">
    <property type="term" value="C:membrane"/>
    <property type="evidence" value="ECO:0007669"/>
    <property type="project" value="UniProtKB-SubCell"/>
</dbReference>